<organism evidence="1 2">
    <name type="scientific">Pseudomonas syringae</name>
    <dbReference type="NCBI Taxonomy" id="317"/>
    <lineage>
        <taxon>Bacteria</taxon>
        <taxon>Pseudomonadati</taxon>
        <taxon>Pseudomonadota</taxon>
        <taxon>Gammaproteobacteria</taxon>
        <taxon>Pseudomonadales</taxon>
        <taxon>Pseudomonadaceae</taxon>
        <taxon>Pseudomonas</taxon>
    </lineage>
</organism>
<evidence type="ECO:0000313" key="1">
    <source>
        <dbReference type="EMBL" id="OUM06944.1"/>
    </source>
</evidence>
<dbReference type="AlphaFoldDB" id="A0A244ER38"/>
<reference evidence="1 2" key="1">
    <citation type="submission" date="2017-01" db="EMBL/GenBank/DDBJ databases">
        <authorList>
            <person name="Mah S.A."/>
            <person name="Swanson W.J."/>
            <person name="Moy G.W."/>
            <person name="Vacquier V.D."/>
        </authorList>
    </citation>
    <scope>NUCLEOTIDE SEQUENCE [LARGE SCALE GENOMIC DNA]</scope>
    <source>
        <strain evidence="1">PDD-32b-74</strain>
    </source>
</reference>
<dbReference type="OrthoDB" id="7013311at2"/>
<protein>
    <submittedName>
        <fullName evidence="1">Type III secretion protein</fullName>
    </submittedName>
</protein>
<accession>A0A244ER38</accession>
<sequence>MNLNADERWVDWWCNPWQWAHPAWRNRFADASGLSMGECDALMATRHGAFLQSLGIAPGQPPVASEPVLHWLSLTPRQREQAIALVQRICYSRNEADGPDGSWCLGFSKALRPEAWLDFRHEDARLLLGAWLGPEYWPRLRLAWPPGEVGDSPVQAPENKLRTLWQAVLWRVTAS</sequence>
<evidence type="ECO:0000313" key="2">
    <source>
        <dbReference type="Proteomes" id="UP000195128"/>
    </source>
</evidence>
<comment type="caution">
    <text evidence="1">The sequence shown here is derived from an EMBL/GenBank/DDBJ whole genome shotgun (WGS) entry which is preliminary data.</text>
</comment>
<dbReference type="EMBL" id="MTSA01000009">
    <property type="protein sequence ID" value="OUM06944.1"/>
    <property type="molecule type" value="Genomic_DNA"/>
</dbReference>
<gene>
    <name evidence="1" type="ORF">BW686_13510</name>
</gene>
<dbReference type="Proteomes" id="UP000195128">
    <property type="component" value="Unassembled WGS sequence"/>
</dbReference>
<name>A0A244ER38_PSESX</name>
<dbReference type="RefSeq" id="WP_084917456.1">
    <property type="nucleotide sequence ID" value="NZ_MTSA01000009.1"/>
</dbReference>
<proteinExistence type="predicted"/>